<evidence type="ECO:0000313" key="11">
    <source>
        <dbReference type="Proteomes" id="UP001278500"/>
    </source>
</evidence>
<comment type="caution">
    <text evidence="10">The sequence shown here is derived from an EMBL/GenBank/DDBJ whole genome shotgun (WGS) entry which is preliminary data.</text>
</comment>
<sequence length="267" mass="28796">MKTFILFSLLSIARQAASSPTPWMEYDPDTAKDCVEWHNNLIDEPEPYIGDSSCKAVRDYYGITPEEFHKWNPSVGLDCQPWYDETSYCIVTLERLNDTGKLTTTSSSSTATATTTTTSAFTLGPSPTSWAARGCYVEDPKLHVLEQNMSPAAGDASLTIPKCKNSCYRRAYTFAGLQEGNQCWCGSYVGGEWTSNQTDCNVPCTGDKNSFCGGKGLLNIFEALANEAPPTFDTTSSSSSSSSSTTTSGTVSGATFSSGAMKNMALF</sequence>
<dbReference type="Proteomes" id="UP001278500">
    <property type="component" value="Unassembled WGS sequence"/>
</dbReference>
<evidence type="ECO:0000256" key="2">
    <source>
        <dbReference type="ARBA" id="ARBA00022692"/>
    </source>
</evidence>
<dbReference type="GeneID" id="87864610"/>
<feature type="domain" description="WSC" evidence="9">
    <location>
        <begin position="129"/>
        <end position="224"/>
    </location>
</feature>
<keyword evidence="6" id="KW-0325">Glycoprotein</keyword>
<dbReference type="RefSeq" id="XP_062677582.1">
    <property type="nucleotide sequence ID" value="XM_062827456.1"/>
</dbReference>
<evidence type="ECO:0000256" key="4">
    <source>
        <dbReference type="ARBA" id="ARBA00022989"/>
    </source>
</evidence>
<organism evidence="10 11">
    <name type="scientific">Neurospora tetraspora</name>
    <dbReference type="NCBI Taxonomy" id="94610"/>
    <lineage>
        <taxon>Eukaryota</taxon>
        <taxon>Fungi</taxon>
        <taxon>Dikarya</taxon>
        <taxon>Ascomycota</taxon>
        <taxon>Pezizomycotina</taxon>
        <taxon>Sordariomycetes</taxon>
        <taxon>Sordariomycetidae</taxon>
        <taxon>Sordariales</taxon>
        <taxon>Sordariaceae</taxon>
        <taxon>Neurospora</taxon>
    </lineage>
</organism>
<keyword evidence="11" id="KW-1185">Reference proteome</keyword>
<keyword evidence="2" id="KW-0812">Transmembrane</keyword>
<evidence type="ECO:0000256" key="8">
    <source>
        <dbReference type="SAM" id="SignalP"/>
    </source>
</evidence>
<reference evidence="10" key="2">
    <citation type="submission" date="2023-06" db="EMBL/GenBank/DDBJ databases">
        <authorList>
            <consortium name="Lawrence Berkeley National Laboratory"/>
            <person name="Haridas S."/>
            <person name="Hensen N."/>
            <person name="Bonometti L."/>
            <person name="Westerberg I."/>
            <person name="Brannstrom I.O."/>
            <person name="Guillou S."/>
            <person name="Cros-Aarteil S."/>
            <person name="Calhoun S."/>
            <person name="Kuo A."/>
            <person name="Mondo S."/>
            <person name="Pangilinan J."/>
            <person name="Riley R."/>
            <person name="Labutti K."/>
            <person name="Andreopoulos B."/>
            <person name="Lipzen A."/>
            <person name="Chen C."/>
            <person name="Yanf M."/>
            <person name="Daum C."/>
            <person name="Ng V."/>
            <person name="Clum A."/>
            <person name="Steindorff A."/>
            <person name="Ohm R."/>
            <person name="Martin F."/>
            <person name="Silar P."/>
            <person name="Natvig D."/>
            <person name="Lalanne C."/>
            <person name="Gautier V."/>
            <person name="Ament-Velasquez S.L."/>
            <person name="Kruys A."/>
            <person name="Hutchinson M.I."/>
            <person name="Powell A.J."/>
            <person name="Barry K."/>
            <person name="Miller A.N."/>
            <person name="Grigoriev I.V."/>
            <person name="Debuchy R."/>
            <person name="Gladieux P."/>
            <person name="Thoren M.H."/>
            <person name="Johannesson H."/>
        </authorList>
    </citation>
    <scope>NUCLEOTIDE SEQUENCE</scope>
    <source>
        <strain evidence="10">CBS 560.94</strain>
    </source>
</reference>
<feature type="signal peptide" evidence="8">
    <location>
        <begin position="1"/>
        <end position="18"/>
    </location>
</feature>
<feature type="chain" id="PRO_5042102304" description="WSC domain-containing protein" evidence="8">
    <location>
        <begin position="19"/>
        <end position="267"/>
    </location>
</feature>
<dbReference type="GO" id="GO:0005886">
    <property type="term" value="C:plasma membrane"/>
    <property type="evidence" value="ECO:0007669"/>
    <property type="project" value="TreeGrafter"/>
</dbReference>
<evidence type="ECO:0000256" key="7">
    <source>
        <dbReference type="SAM" id="MobiDB-lite"/>
    </source>
</evidence>
<proteinExistence type="predicted"/>
<keyword evidence="3 8" id="KW-0732">Signal</keyword>
<reference evidence="10" key="1">
    <citation type="journal article" date="2023" name="Mol. Phylogenet. Evol.">
        <title>Genome-scale phylogeny and comparative genomics of the fungal order Sordariales.</title>
        <authorList>
            <person name="Hensen N."/>
            <person name="Bonometti L."/>
            <person name="Westerberg I."/>
            <person name="Brannstrom I.O."/>
            <person name="Guillou S."/>
            <person name="Cros-Aarteil S."/>
            <person name="Calhoun S."/>
            <person name="Haridas S."/>
            <person name="Kuo A."/>
            <person name="Mondo S."/>
            <person name="Pangilinan J."/>
            <person name="Riley R."/>
            <person name="LaButti K."/>
            <person name="Andreopoulos B."/>
            <person name="Lipzen A."/>
            <person name="Chen C."/>
            <person name="Yan M."/>
            <person name="Daum C."/>
            <person name="Ng V."/>
            <person name="Clum A."/>
            <person name="Steindorff A."/>
            <person name="Ohm R.A."/>
            <person name="Martin F."/>
            <person name="Silar P."/>
            <person name="Natvig D.O."/>
            <person name="Lalanne C."/>
            <person name="Gautier V."/>
            <person name="Ament-Velasquez S.L."/>
            <person name="Kruys A."/>
            <person name="Hutchinson M.I."/>
            <person name="Powell A.J."/>
            <person name="Barry K."/>
            <person name="Miller A.N."/>
            <person name="Grigoriev I.V."/>
            <person name="Debuchy R."/>
            <person name="Gladieux P."/>
            <person name="Hiltunen Thoren M."/>
            <person name="Johannesson H."/>
        </authorList>
    </citation>
    <scope>NUCLEOTIDE SEQUENCE</scope>
    <source>
        <strain evidence="10">CBS 560.94</strain>
    </source>
</reference>
<feature type="compositionally biased region" description="Low complexity" evidence="7">
    <location>
        <begin position="234"/>
        <end position="251"/>
    </location>
</feature>
<dbReference type="AlphaFoldDB" id="A0AAE0MMK7"/>
<protein>
    <recommendedName>
        <fullName evidence="9">WSC domain-containing protein</fullName>
    </recommendedName>
</protein>
<gene>
    <name evidence="10" type="ORF">B0H65DRAFT_477881</name>
</gene>
<dbReference type="PROSITE" id="PS51212">
    <property type="entry name" value="WSC"/>
    <property type="match status" value="1"/>
</dbReference>
<name>A0AAE0MMK7_9PEZI</name>
<comment type="subcellular location">
    <subcellularLocation>
        <location evidence="1">Membrane</location>
        <topology evidence="1">Single-pass membrane protein</topology>
    </subcellularLocation>
</comment>
<keyword evidence="5" id="KW-0472">Membrane</keyword>
<dbReference type="InterPro" id="IPR051836">
    <property type="entry name" value="Kremen_rcpt"/>
</dbReference>
<evidence type="ECO:0000256" key="6">
    <source>
        <dbReference type="ARBA" id="ARBA00023180"/>
    </source>
</evidence>
<evidence type="ECO:0000256" key="3">
    <source>
        <dbReference type="ARBA" id="ARBA00022729"/>
    </source>
</evidence>
<feature type="region of interest" description="Disordered" evidence="7">
    <location>
        <begin position="232"/>
        <end position="251"/>
    </location>
</feature>
<evidence type="ECO:0000256" key="5">
    <source>
        <dbReference type="ARBA" id="ARBA00023136"/>
    </source>
</evidence>
<dbReference type="PANTHER" id="PTHR24269:SF16">
    <property type="entry name" value="PROTEIN SLG1"/>
    <property type="match status" value="1"/>
</dbReference>
<evidence type="ECO:0000313" key="10">
    <source>
        <dbReference type="EMBL" id="KAK3338131.1"/>
    </source>
</evidence>
<accession>A0AAE0MMK7</accession>
<dbReference type="EMBL" id="JAUEPP010000008">
    <property type="protein sequence ID" value="KAK3338131.1"/>
    <property type="molecule type" value="Genomic_DNA"/>
</dbReference>
<dbReference type="PANTHER" id="PTHR24269">
    <property type="entry name" value="KREMEN PROTEIN"/>
    <property type="match status" value="1"/>
</dbReference>
<dbReference type="SMART" id="SM00321">
    <property type="entry name" value="WSC"/>
    <property type="match status" value="1"/>
</dbReference>
<keyword evidence="4" id="KW-1133">Transmembrane helix</keyword>
<dbReference type="InterPro" id="IPR002889">
    <property type="entry name" value="WSC_carb-bd"/>
</dbReference>
<dbReference type="Pfam" id="PF01822">
    <property type="entry name" value="WSC"/>
    <property type="match status" value="1"/>
</dbReference>
<evidence type="ECO:0000259" key="9">
    <source>
        <dbReference type="PROSITE" id="PS51212"/>
    </source>
</evidence>
<evidence type="ECO:0000256" key="1">
    <source>
        <dbReference type="ARBA" id="ARBA00004167"/>
    </source>
</evidence>